<evidence type="ECO:0000313" key="2">
    <source>
        <dbReference type="Proteomes" id="UP001241110"/>
    </source>
</evidence>
<dbReference type="RefSeq" id="WP_313982759.1">
    <property type="nucleotide sequence ID" value="NZ_JASJOS010000010.1"/>
</dbReference>
<evidence type="ECO:0000313" key="1">
    <source>
        <dbReference type="EMBL" id="MDJ1483153.1"/>
    </source>
</evidence>
<name>A0AAE3UAC7_9BACT</name>
<dbReference type="SUPFAM" id="SSF53448">
    <property type="entry name" value="Nucleotide-diphospho-sugar transferases"/>
    <property type="match status" value="1"/>
</dbReference>
<dbReference type="AlphaFoldDB" id="A0AAE3UAC7"/>
<proteinExistence type="predicted"/>
<gene>
    <name evidence="1" type="ORF">QNI16_21830</name>
</gene>
<comment type="caution">
    <text evidence="1">The sequence shown here is derived from an EMBL/GenBank/DDBJ whole genome shotgun (WGS) entry which is preliminary data.</text>
</comment>
<sequence length="287" mass="33949">MQLEKIITLANKKVRLKFLALERSLRQSGCNLPIWVIPYDDNKFELPENSIWWEDKSLFQWLEDHKTHRLTRKYLCLTEKNYHFLDTDIVILKNPEQVLEPYNGFLASCGHWHSQGQTYTPDSLPLLRAKSTLWQRNCFNSGQFACDEVIYTIETLKEACIKPENISTCITFKDTNHEQPGFNLLVNISSVPIYNLSFPPALIESTWAADYPDDYMKYWKKEGSKPYIIHWAGLRVDGSRPIDQLFFNYLTEKEKEQWFESLSKPMKQPSLFRKKAYLIKKYFQKII</sequence>
<dbReference type="Proteomes" id="UP001241110">
    <property type="component" value="Unassembled WGS sequence"/>
</dbReference>
<protein>
    <submittedName>
        <fullName evidence="1">Uncharacterized protein</fullName>
    </submittedName>
</protein>
<organism evidence="1 2">
    <name type="scientific">Xanthocytophaga flava</name>
    <dbReference type="NCBI Taxonomy" id="3048013"/>
    <lineage>
        <taxon>Bacteria</taxon>
        <taxon>Pseudomonadati</taxon>
        <taxon>Bacteroidota</taxon>
        <taxon>Cytophagia</taxon>
        <taxon>Cytophagales</taxon>
        <taxon>Rhodocytophagaceae</taxon>
        <taxon>Xanthocytophaga</taxon>
    </lineage>
</organism>
<reference evidence="1" key="1">
    <citation type="submission" date="2023-05" db="EMBL/GenBank/DDBJ databases">
        <authorList>
            <person name="Zhang X."/>
        </authorList>
    </citation>
    <scope>NUCLEOTIDE SEQUENCE</scope>
    <source>
        <strain evidence="1">YF14B1</strain>
    </source>
</reference>
<dbReference type="InterPro" id="IPR029044">
    <property type="entry name" value="Nucleotide-diphossugar_trans"/>
</dbReference>
<accession>A0AAE3UAC7</accession>
<dbReference type="EMBL" id="JASJOS010000010">
    <property type="protein sequence ID" value="MDJ1483153.1"/>
    <property type="molecule type" value="Genomic_DNA"/>
</dbReference>